<evidence type="ECO:0000256" key="2">
    <source>
        <dbReference type="ARBA" id="ARBA00022475"/>
    </source>
</evidence>
<keyword evidence="6" id="KW-0732">Signal</keyword>
<dbReference type="GO" id="GO:0005886">
    <property type="term" value="C:plasma membrane"/>
    <property type="evidence" value="ECO:0007669"/>
    <property type="project" value="UniProtKB-SubCell"/>
</dbReference>
<dbReference type="InterPro" id="IPR033480">
    <property type="entry name" value="sCache_2"/>
</dbReference>
<keyword evidence="5" id="KW-0472">Membrane</keyword>
<dbReference type="Pfam" id="PF17200">
    <property type="entry name" value="sCache_2"/>
    <property type="match status" value="1"/>
</dbReference>
<keyword evidence="9" id="KW-1185">Reference proteome</keyword>
<dbReference type="Gene3D" id="3.30.450.20">
    <property type="entry name" value="PAS domain"/>
    <property type="match status" value="1"/>
</dbReference>
<evidence type="ECO:0000259" key="7">
    <source>
        <dbReference type="SMART" id="SM01049"/>
    </source>
</evidence>
<accession>A0A7W2FE28</accession>
<evidence type="ECO:0000256" key="6">
    <source>
        <dbReference type="SAM" id="SignalP"/>
    </source>
</evidence>
<keyword evidence="3" id="KW-0812">Transmembrane</keyword>
<keyword evidence="4" id="KW-1133">Transmembrane helix</keyword>
<dbReference type="RefSeq" id="WP_182156732.1">
    <property type="nucleotide sequence ID" value="NZ_JACEZU010000013.1"/>
</dbReference>
<dbReference type="SMART" id="SM01049">
    <property type="entry name" value="Cache_2"/>
    <property type="match status" value="1"/>
</dbReference>
<feature type="signal peptide" evidence="6">
    <location>
        <begin position="1"/>
        <end position="21"/>
    </location>
</feature>
<feature type="domain" description="Single Cache" evidence="7">
    <location>
        <begin position="27"/>
        <end position="103"/>
    </location>
</feature>
<organism evidence="8 9">
    <name type="scientific">Rugamonas apoptosis</name>
    <dbReference type="NCBI Taxonomy" id="2758570"/>
    <lineage>
        <taxon>Bacteria</taxon>
        <taxon>Pseudomonadati</taxon>
        <taxon>Pseudomonadota</taxon>
        <taxon>Betaproteobacteria</taxon>
        <taxon>Burkholderiales</taxon>
        <taxon>Oxalobacteraceae</taxon>
        <taxon>Telluria group</taxon>
        <taxon>Rugamonas</taxon>
    </lineage>
</organism>
<evidence type="ECO:0000256" key="4">
    <source>
        <dbReference type="ARBA" id="ARBA00022989"/>
    </source>
</evidence>
<keyword evidence="2" id="KW-1003">Cell membrane</keyword>
<feature type="chain" id="PRO_5031139240" evidence="6">
    <location>
        <begin position="22"/>
        <end position="151"/>
    </location>
</feature>
<comment type="caution">
    <text evidence="8">The sequence shown here is derived from an EMBL/GenBank/DDBJ whole genome shotgun (WGS) entry which is preliminary data.</text>
</comment>
<name>A0A7W2FE28_9BURK</name>
<protein>
    <submittedName>
        <fullName evidence="8">Cache domain-containing protein</fullName>
    </submittedName>
</protein>
<reference evidence="8 9" key="1">
    <citation type="submission" date="2020-07" db="EMBL/GenBank/DDBJ databases">
        <title>Novel species isolated from subtropical streams in China.</title>
        <authorList>
            <person name="Lu H."/>
        </authorList>
    </citation>
    <scope>NUCLEOTIDE SEQUENCE [LARGE SCALE GENOMIC DNA]</scope>
    <source>
        <strain evidence="8 9">LX47W</strain>
    </source>
</reference>
<evidence type="ECO:0000313" key="9">
    <source>
        <dbReference type="Proteomes" id="UP000573499"/>
    </source>
</evidence>
<evidence type="ECO:0000313" key="8">
    <source>
        <dbReference type="EMBL" id="MBA5689937.1"/>
    </source>
</evidence>
<gene>
    <name evidence="8" type="ORF">H3H39_23070</name>
</gene>
<dbReference type="EMBL" id="JACEZU010000013">
    <property type="protein sequence ID" value="MBA5689937.1"/>
    <property type="molecule type" value="Genomic_DNA"/>
</dbReference>
<evidence type="ECO:0000256" key="1">
    <source>
        <dbReference type="ARBA" id="ARBA00004651"/>
    </source>
</evidence>
<evidence type="ECO:0000256" key="3">
    <source>
        <dbReference type="ARBA" id="ARBA00022692"/>
    </source>
</evidence>
<dbReference type="AlphaFoldDB" id="A0A7W2FE28"/>
<sequence>MKTLLKFLVVLFLGQILTSQASDIGTADEALSMVKRAIALLDKKGKDEAFKQFNDTSGPFVDRDLYIAVLDAKGTMVAHGANPRIIGKSLIEMKDADGKQFIKTLIDMAQKNRSGWVEYKWPNPVTKVIEPKSTYVEKFGDLTVACGIYKK</sequence>
<dbReference type="Proteomes" id="UP000573499">
    <property type="component" value="Unassembled WGS sequence"/>
</dbReference>
<proteinExistence type="predicted"/>
<evidence type="ECO:0000256" key="5">
    <source>
        <dbReference type="ARBA" id="ARBA00023136"/>
    </source>
</evidence>
<comment type="subcellular location">
    <subcellularLocation>
        <location evidence="1">Cell membrane</location>
        <topology evidence="1">Multi-pass membrane protein</topology>
    </subcellularLocation>
</comment>